<keyword evidence="1" id="KW-1185">Reference proteome</keyword>
<dbReference type="AlphaFoldDB" id="A0A1I7WFR0"/>
<name>A0A1I7WFR0_HETBA</name>
<reference evidence="2" key="1">
    <citation type="submission" date="2016-11" db="UniProtKB">
        <authorList>
            <consortium name="WormBaseParasite"/>
        </authorList>
    </citation>
    <scope>IDENTIFICATION</scope>
</reference>
<evidence type="ECO:0000313" key="1">
    <source>
        <dbReference type="Proteomes" id="UP000095283"/>
    </source>
</evidence>
<accession>A0A1I7WFR0</accession>
<sequence>MYGTNIKANIFKWLLLIYNYRRFTYYILIRCSKRKLFFNQLKTRSGIFFIFLSS</sequence>
<organism evidence="1 2">
    <name type="scientific">Heterorhabditis bacteriophora</name>
    <name type="common">Entomopathogenic nematode worm</name>
    <dbReference type="NCBI Taxonomy" id="37862"/>
    <lineage>
        <taxon>Eukaryota</taxon>
        <taxon>Metazoa</taxon>
        <taxon>Ecdysozoa</taxon>
        <taxon>Nematoda</taxon>
        <taxon>Chromadorea</taxon>
        <taxon>Rhabditida</taxon>
        <taxon>Rhabditina</taxon>
        <taxon>Rhabditomorpha</taxon>
        <taxon>Strongyloidea</taxon>
        <taxon>Heterorhabditidae</taxon>
        <taxon>Heterorhabditis</taxon>
    </lineage>
</organism>
<proteinExistence type="predicted"/>
<dbReference type="Proteomes" id="UP000095283">
    <property type="component" value="Unplaced"/>
</dbReference>
<evidence type="ECO:0000313" key="2">
    <source>
        <dbReference type="WBParaSite" id="Hba_03788"/>
    </source>
</evidence>
<protein>
    <submittedName>
        <fullName evidence="2">Uncharacterized protein</fullName>
    </submittedName>
</protein>
<dbReference type="WBParaSite" id="Hba_03788">
    <property type="protein sequence ID" value="Hba_03788"/>
    <property type="gene ID" value="Hba_03788"/>
</dbReference>